<dbReference type="InterPro" id="IPR036388">
    <property type="entry name" value="WH-like_DNA-bd_sf"/>
</dbReference>
<evidence type="ECO:0000256" key="1">
    <source>
        <dbReference type="ARBA" id="ARBA00023125"/>
    </source>
</evidence>
<dbReference type="SMART" id="SM00347">
    <property type="entry name" value="HTH_MARR"/>
    <property type="match status" value="1"/>
</dbReference>
<dbReference type="PANTHER" id="PTHR33164:SF43">
    <property type="entry name" value="HTH-TYPE TRANSCRIPTIONAL REPRESSOR YETL"/>
    <property type="match status" value="1"/>
</dbReference>
<evidence type="ECO:0000313" key="4">
    <source>
        <dbReference type="Proteomes" id="UP000677918"/>
    </source>
</evidence>
<dbReference type="GO" id="GO:0003700">
    <property type="term" value="F:DNA-binding transcription factor activity"/>
    <property type="evidence" value="ECO:0007669"/>
    <property type="project" value="InterPro"/>
</dbReference>
<evidence type="ECO:0000259" key="2">
    <source>
        <dbReference type="PROSITE" id="PS50995"/>
    </source>
</evidence>
<keyword evidence="4" id="KW-1185">Reference proteome</keyword>
<accession>A0A8J4H143</accession>
<organism evidence="3 4">
    <name type="scientific">Xylanibacillus composti</name>
    <dbReference type="NCBI Taxonomy" id="1572762"/>
    <lineage>
        <taxon>Bacteria</taxon>
        <taxon>Bacillati</taxon>
        <taxon>Bacillota</taxon>
        <taxon>Bacilli</taxon>
        <taxon>Bacillales</taxon>
        <taxon>Paenibacillaceae</taxon>
        <taxon>Xylanibacillus</taxon>
    </lineage>
</organism>
<dbReference type="InterPro" id="IPR000835">
    <property type="entry name" value="HTH_MarR-typ"/>
</dbReference>
<name>A0A8J4H143_9BACL</name>
<proteinExistence type="predicted"/>
<dbReference type="InterPro" id="IPR039422">
    <property type="entry name" value="MarR/SlyA-like"/>
</dbReference>
<dbReference type="GO" id="GO:0006950">
    <property type="term" value="P:response to stress"/>
    <property type="evidence" value="ECO:0007669"/>
    <property type="project" value="TreeGrafter"/>
</dbReference>
<dbReference type="AlphaFoldDB" id="A0A8J4H143"/>
<dbReference type="SUPFAM" id="SSF46785">
    <property type="entry name" value="Winged helix' DNA-binding domain"/>
    <property type="match status" value="1"/>
</dbReference>
<feature type="domain" description="HTH marR-type" evidence="2">
    <location>
        <begin position="1"/>
        <end position="137"/>
    </location>
</feature>
<protein>
    <recommendedName>
        <fullName evidence="2">HTH marR-type domain-containing protein</fullName>
    </recommendedName>
</protein>
<gene>
    <name evidence="3" type="ORF">XYCOK13_04540</name>
</gene>
<reference evidence="3" key="1">
    <citation type="submission" date="2021-04" db="EMBL/GenBank/DDBJ databases">
        <title>Draft genome sequence of Xylanibacillus composti strain K13.</title>
        <authorList>
            <person name="Uke A."/>
            <person name="Chhe C."/>
            <person name="Baramee S."/>
            <person name="Kosugi A."/>
        </authorList>
    </citation>
    <scope>NUCLEOTIDE SEQUENCE</scope>
    <source>
        <strain evidence="3">K13</strain>
    </source>
</reference>
<evidence type="ECO:0000313" key="3">
    <source>
        <dbReference type="EMBL" id="GIQ67630.1"/>
    </source>
</evidence>
<dbReference type="InterPro" id="IPR036390">
    <property type="entry name" value="WH_DNA-bd_sf"/>
</dbReference>
<dbReference type="Pfam" id="PF01047">
    <property type="entry name" value="MarR"/>
    <property type="match status" value="1"/>
</dbReference>
<dbReference type="PANTHER" id="PTHR33164">
    <property type="entry name" value="TRANSCRIPTIONAL REGULATOR, MARR FAMILY"/>
    <property type="match status" value="1"/>
</dbReference>
<comment type="caution">
    <text evidence="3">The sequence shown here is derived from an EMBL/GenBank/DDBJ whole genome shotgun (WGS) entry which is preliminary data.</text>
</comment>
<dbReference type="Proteomes" id="UP000677918">
    <property type="component" value="Unassembled WGS sequence"/>
</dbReference>
<sequence>MQAQEELAKLWYKYAQDYRLHMEQHLAPTLTEGQFTVLDYLLDRPLEFVKPSDLLPHLSTTPAAVTTLLDRMEKNGLIMRKRDDQDRRIVWIMPTDKGKSEGDRGRQVRRQFFEQTLDRLSRHNQQLFIYLFGKVAAASDND</sequence>
<dbReference type="GO" id="GO:0003677">
    <property type="term" value="F:DNA binding"/>
    <property type="evidence" value="ECO:0007669"/>
    <property type="project" value="UniProtKB-KW"/>
</dbReference>
<dbReference type="PRINTS" id="PR00598">
    <property type="entry name" value="HTHMARR"/>
</dbReference>
<dbReference type="PROSITE" id="PS50995">
    <property type="entry name" value="HTH_MARR_2"/>
    <property type="match status" value="1"/>
</dbReference>
<dbReference type="EMBL" id="BOVK01000006">
    <property type="protein sequence ID" value="GIQ67630.1"/>
    <property type="molecule type" value="Genomic_DNA"/>
</dbReference>
<dbReference type="Gene3D" id="1.10.10.10">
    <property type="entry name" value="Winged helix-like DNA-binding domain superfamily/Winged helix DNA-binding domain"/>
    <property type="match status" value="1"/>
</dbReference>
<keyword evidence="1" id="KW-0238">DNA-binding</keyword>